<evidence type="ECO:0000256" key="8">
    <source>
        <dbReference type="ARBA" id="ARBA00047899"/>
    </source>
</evidence>
<dbReference type="Gene3D" id="1.10.510.10">
    <property type="entry name" value="Transferase(Phosphotransferase) domain 1"/>
    <property type="match status" value="1"/>
</dbReference>
<dbReference type="PROSITE" id="PS50011">
    <property type="entry name" value="PROTEIN_KINASE_DOM"/>
    <property type="match status" value="1"/>
</dbReference>
<evidence type="ECO:0000259" key="14">
    <source>
        <dbReference type="PROSITE" id="PS51178"/>
    </source>
</evidence>
<gene>
    <name evidence="15" type="primary">pknB</name>
    <name evidence="15" type="ORF">GCM10025790_06350</name>
</gene>
<evidence type="ECO:0000256" key="1">
    <source>
        <dbReference type="ARBA" id="ARBA00012513"/>
    </source>
</evidence>
<dbReference type="EC" id="2.7.11.1" evidence="1"/>
<evidence type="ECO:0000256" key="11">
    <source>
        <dbReference type="SAM" id="MobiDB-lite"/>
    </source>
</evidence>
<name>A0ABP9G0K0_9MICC</name>
<organism evidence="15 16">
    <name type="scientific">Nesterenkonia rhizosphaerae</name>
    <dbReference type="NCBI Taxonomy" id="1348272"/>
    <lineage>
        <taxon>Bacteria</taxon>
        <taxon>Bacillati</taxon>
        <taxon>Actinomycetota</taxon>
        <taxon>Actinomycetes</taxon>
        <taxon>Micrococcales</taxon>
        <taxon>Micrococcaceae</taxon>
        <taxon>Nesterenkonia</taxon>
    </lineage>
</organism>
<dbReference type="PANTHER" id="PTHR43289:SF6">
    <property type="entry name" value="SERINE_THREONINE-PROTEIN KINASE NEKL-3"/>
    <property type="match status" value="1"/>
</dbReference>
<feature type="transmembrane region" description="Helical" evidence="12">
    <location>
        <begin position="414"/>
        <end position="433"/>
    </location>
</feature>
<dbReference type="Proteomes" id="UP001500368">
    <property type="component" value="Unassembled WGS sequence"/>
</dbReference>
<keyword evidence="5 10" id="KW-0547">Nucleotide-binding</keyword>
<dbReference type="SMART" id="SM00740">
    <property type="entry name" value="PASTA"/>
    <property type="match status" value="2"/>
</dbReference>
<dbReference type="InterPro" id="IPR011009">
    <property type="entry name" value="Kinase-like_dom_sf"/>
</dbReference>
<reference evidence="16" key="1">
    <citation type="journal article" date="2019" name="Int. J. Syst. Evol. Microbiol.">
        <title>The Global Catalogue of Microorganisms (GCM) 10K type strain sequencing project: providing services to taxonomists for standard genome sequencing and annotation.</title>
        <authorList>
            <consortium name="The Broad Institute Genomics Platform"/>
            <consortium name="The Broad Institute Genome Sequencing Center for Infectious Disease"/>
            <person name="Wu L."/>
            <person name="Ma J."/>
        </authorList>
    </citation>
    <scope>NUCLEOTIDE SEQUENCE [LARGE SCALE GENOMIC DNA]</scope>
    <source>
        <strain evidence="16">JCM 19129</strain>
    </source>
</reference>
<dbReference type="EMBL" id="BAABLW010000002">
    <property type="protein sequence ID" value="GAA4914155.1"/>
    <property type="molecule type" value="Genomic_DNA"/>
</dbReference>
<dbReference type="Gene3D" id="3.30.200.20">
    <property type="entry name" value="Phosphorylase Kinase, domain 1"/>
    <property type="match status" value="1"/>
</dbReference>
<dbReference type="CDD" id="cd06577">
    <property type="entry name" value="PASTA_pknB"/>
    <property type="match status" value="2"/>
</dbReference>
<feature type="domain" description="Protein kinase" evidence="13">
    <location>
        <begin position="13"/>
        <end position="352"/>
    </location>
</feature>
<dbReference type="Gene3D" id="3.30.10.20">
    <property type="match status" value="2"/>
</dbReference>
<dbReference type="PROSITE" id="PS00108">
    <property type="entry name" value="PROTEIN_KINASE_ST"/>
    <property type="match status" value="1"/>
</dbReference>
<evidence type="ECO:0000256" key="7">
    <source>
        <dbReference type="ARBA" id="ARBA00022840"/>
    </source>
</evidence>
<evidence type="ECO:0000259" key="13">
    <source>
        <dbReference type="PROSITE" id="PS50011"/>
    </source>
</evidence>
<dbReference type="InterPro" id="IPR005543">
    <property type="entry name" value="PASTA_dom"/>
</dbReference>
<evidence type="ECO:0000256" key="12">
    <source>
        <dbReference type="SAM" id="Phobius"/>
    </source>
</evidence>
<feature type="region of interest" description="Disordered" evidence="11">
    <location>
        <begin position="650"/>
        <end position="732"/>
    </location>
</feature>
<feature type="domain" description="PASTA" evidence="14">
    <location>
        <begin position="506"/>
        <end position="574"/>
    </location>
</feature>
<dbReference type="GO" id="GO:0016301">
    <property type="term" value="F:kinase activity"/>
    <property type="evidence" value="ECO:0007669"/>
    <property type="project" value="UniProtKB-KW"/>
</dbReference>
<dbReference type="InterPro" id="IPR008271">
    <property type="entry name" value="Ser/Thr_kinase_AS"/>
</dbReference>
<evidence type="ECO:0000256" key="5">
    <source>
        <dbReference type="ARBA" id="ARBA00022741"/>
    </source>
</evidence>
<feature type="compositionally biased region" description="Gly residues" evidence="11">
    <location>
        <begin position="686"/>
        <end position="725"/>
    </location>
</feature>
<feature type="region of interest" description="Disordered" evidence="11">
    <location>
        <begin position="380"/>
        <end position="399"/>
    </location>
</feature>
<feature type="compositionally biased region" description="Polar residues" evidence="11">
    <location>
        <begin position="140"/>
        <end position="151"/>
    </location>
</feature>
<accession>A0ABP9G0K0</accession>
<keyword evidence="16" id="KW-1185">Reference proteome</keyword>
<dbReference type="InterPro" id="IPR000719">
    <property type="entry name" value="Prot_kinase_dom"/>
</dbReference>
<dbReference type="PANTHER" id="PTHR43289">
    <property type="entry name" value="MITOGEN-ACTIVATED PROTEIN KINASE KINASE KINASE 20-RELATED"/>
    <property type="match status" value="1"/>
</dbReference>
<keyword evidence="4" id="KW-0677">Repeat</keyword>
<evidence type="ECO:0000256" key="10">
    <source>
        <dbReference type="PROSITE-ProRule" id="PRU10141"/>
    </source>
</evidence>
<keyword evidence="12" id="KW-1133">Transmembrane helix</keyword>
<comment type="caution">
    <text evidence="15">The sequence shown here is derived from an EMBL/GenBank/DDBJ whole genome shotgun (WGS) entry which is preliminary data.</text>
</comment>
<evidence type="ECO:0000256" key="2">
    <source>
        <dbReference type="ARBA" id="ARBA00022527"/>
    </source>
</evidence>
<dbReference type="InterPro" id="IPR017441">
    <property type="entry name" value="Protein_kinase_ATP_BS"/>
</dbReference>
<evidence type="ECO:0000256" key="4">
    <source>
        <dbReference type="ARBA" id="ARBA00022737"/>
    </source>
</evidence>
<dbReference type="Pfam" id="PF03793">
    <property type="entry name" value="PASTA"/>
    <property type="match status" value="2"/>
</dbReference>
<keyword evidence="3" id="KW-0808">Transferase</keyword>
<evidence type="ECO:0000256" key="3">
    <source>
        <dbReference type="ARBA" id="ARBA00022679"/>
    </source>
</evidence>
<dbReference type="Pfam" id="PF00069">
    <property type="entry name" value="Pkinase"/>
    <property type="match status" value="2"/>
</dbReference>
<protein>
    <recommendedName>
        <fullName evidence="1">non-specific serine/threonine protein kinase</fullName>
        <ecNumber evidence="1">2.7.11.1</ecNumber>
    </recommendedName>
</protein>
<keyword evidence="6 15" id="KW-0418">Kinase</keyword>
<evidence type="ECO:0000313" key="15">
    <source>
        <dbReference type="EMBL" id="GAA4914155.1"/>
    </source>
</evidence>
<dbReference type="PROSITE" id="PS51178">
    <property type="entry name" value="PASTA"/>
    <property type="match status" value="2"/>
</dbReference>
<keyword evidence="12" id="KW-0472">Membrane</keyword>
<proteinExistence type="predicted"/>
<feature type="domain" description="PASTA" evidence="14">
    <location>
        <begin position="439"/>
        <end position="505"/>
    </location>
</feature>
<dbReference type="RefSeq" id="WP_345476624.1">
    <property type="nucleotide sequence ID" value="NZ_BAABLW010000002.1"/>
</dbReference>
<dbReference type="CDD" id="cd14014">
    <property type="entry name" value="STKc_PknB_like"/>
    <property type="match status" value="1"/>
</dbReference>
<comment type="catalytic activity">
    <reaction evidence="9">
        <text>L-seryl-[protein] + ATP = O-phospho-L-seryl-[protein] + ADP + H(+)</text>
        <dbReference type="Rhea" id="RHEA:17989"/>
        <dbReference type="Rhea" id="RHEA-COMP:9863"/>
        <dbReference type="Rhea" id="RHEA-COMP:11604"/>
        <dbReference type="ChEBI" id="CHEBI:15378"/>
        <dbReference type="ChEBI" id="CHEBI:29999"/>
        <dbReference type="ChEBI" id="CHEBI:30616"/>
        <dbReference type="ChEBI" id="CHEBI:83421"/>
        <dbReference type="ChEBI" id="CHEBI:456216"/>
        <dbReference type="EC" id="2.7.11.1"/>
    </reaction>
</comment>
<keyword evidence="2" id="KW-0723">Serine/threonine-protein kinase</keyword>
<dbReference type="PROSITE" id="PS00107">
    <property type="entry name" value="PROTEIN_KINASE_ATP"/>
    <property type="match status" value="1"/>
</dbReference>
<comment type="catalytic activity">
    <reaction evidence="8">
        <text>L-threonyl-[protein] + ATP = O-phospho-L-threonyl-[protein] + ADP + H(+)</text>
        <dbReference type="Rhea" id="RHEA:46608"/>
        <dbReference type="Rhea" id="RHEA-COMP:11060"/>
        <dbReference type="Rhea" id="RHEA-COMP:11605"/>
        <dbReference type="ChEBI" id="CHEBI:15378"/>
        <dbReference type="ChEBI" id="CHEBI:30013"/>
        <dbReference type="ChEBI" id="CHEBI:30616"/>
        <dbReference type="ChEBI" id="CHEBI:61977"/>
        <dbReference type="ChEBI" id="CHEBI:456216"/>
        <dbReference type="EC" id="2.7.11.1"/>
    </reaction>
</comment>
<evidence type="ECO:0000313" key="16">
    <source>
        <dbReference type="Proteomes" id="UP001500368"/>
    </source>
</evidence>
<evidence type="ECO:0000256" key="6">
    <source>
        <dbReference type="ARBA" id="ARBA00022777"/>
    </source>
</evidence>
<evidence type="ECO:0000256" key="9">
    <source>
        <dbReference type="ARBA" id="ARBA00048679"/>
    </source>
</evidence>
<keyword evidence="12" id="KW-0812">Transmembrane</keyword>
<feature type="compositionally biased region" description="Acidic residues" evidence="11">
    <location>
        <begin position="652"/>
        <end position="684"/>
    </location>
</feature>
<sequence length="732" mass="78078">MTDSTDRVLNGRYRIISLIGRGGMADVYSAQDLSLHRTVAVKMLRPDLARDPMFQTRFRREAQSSASLNHPNIVGVYDTGQAEIPENGHEVRTPFIVMEHVDGVTLRHILHGTPSAEPTGENPPAPEGQDADGATVPINRDQTAGTRSITGSDVLGVTEDDAPEAPHISAPLREKIDHALGRPLTEQEAAGYMSGILSALSYSHAKGIVHRDIKPSNVMVSNTGDVKVMDFGIARAVADSAQTMTQTSAVVGTAQYLSPEQARGEVVDHRSDLYSAGCVLFELLTNRPPFTGESPVSVAYQHVREEPPMVSDFNNRVAPAMESVVAKALIKDPALRFQSAEEFNQALQNALYGIPVDDAPTAAMPAVGARSSFDDLVTPAAAGPQLSARTPEDPDIDDYYDDYRQPRRRRRGGLVFFWIILGVLLLAAGAWGLSRMLDGSATVEIPDIEGMTRSEAVAELTDMNLRPEIELQAHAEIAAEHAIGTDPEAGSDVEPQSTVILYISSGQENVRVPDGLQGETEESVRATLEDIGLEIGEISEEDHDSLPEGTLISTTPEAGTEVEPGSTVDLLLSTGMRQLPTGLVGAWRSDVETILNEEGINYQLEWEELSDPEGYFAGEVFELTVDGQEIQDGESIPNDATLIIHAVSQESFPDEDEEEDEEDEDPDATEEPTDEPTSDEEEESNGNGGGNGNGNGNGGGGNGGGGNGNGGGNGGNGNRGNGNGNGNNQDEG</sequence>
<feature type="region of interest" description="Disordered" evidence="11">
    <location>
        <begin position="111"/>
        <end position="165"/>
    </location>
</feature>
<feature type="binding site" evidence="10">
    <location>
        <position position="42"/>
    </location>
    <ligand>
        <name>ATP</name>
        <dbReference type="ChEBI" id="CHEBI:30616"/>
    </ligand>
</feature>
<dbReference type="SUPFAM" id="SSF56112">
    <property type="entry name" value="Protein kinase-like (PK-like)"/>
    <property type="match status" value="1"/>
</dbReference>
<keyword evidence="7 10" id="KW-0067">ATP-binding</keyword>
<dbReference type="SMART" id="SM00220">
    <property type="entry name" value="S_TKc"/>
    <property type="match status" value="1"/>
</dbReference>